<dbReference type="EMBL" id="CP062806">
    <property type="protein sequence ID" value="QOT82103.1"/>
    <property type="molecule type" value="Genomic_DNA"/>
</dbReference>
<reference evidence="1 2" key="1">
    <citation type="submission" date="2020-10" db="EMBL/GenBank/DDBJ databases">
        <title>Complete genome sequence of Cupriavidus basilensis CCUG 49340T.</title>
        <authorList>
            <person name="Salva-Serra F."/>
            <person name="Donoso R.A."/>
            <person name="Cho K.H."/>
            <person name="Yoo J.A."/>
            <person name="Lee K."/>
            <person name="Yoon S.-H."/>
            <person name="Perez-Pantoja D."/>
            <person name="Moore E.R.B."/>
        </authorList>
    </citation>
    <scope>NUCLEOTIDE SEQUENCE [LARGE SCALE GENOMIC DNA]</scope>
    <source>
        <strain evidence="2">CCUG 49340</strain>
        <plasmid evidence="1 2">pRK1-2</plasmid>
    </source>
</reference>
<dbReference type="GeneID" id="98406793"/>
<gene>
    <name evidence="1" type="ORF">F7R26_038140</name>
</gene>
<dbReference type="AlphaFoldDB" id="A0A643FYL0"/>
<dbReference type="RefSeq" id="WP_150984706.1">
    <property type="nucleotide sequence ID" value="NZ_CP062806.1"/>
</dbReference>
<evidence type="ECO:0000313" key="2">
    <source>
        <dbReference type="Proteomes" id="UP000397656"/>
    </source>
</evidence>
<keyword evidence="1" id="KW-0614">Plasmid</keyword>
<name>A0A643FYL0_9BURK</name>
<evidence type="ECO:0008006" key="3">
    <source>
        <dbReference type="Google" id="ProtNLM"/>
    </source>
</evidence>
<dbReference type="PROSITE" id="PS51257">
    <property type="entry name" value="PROKAR_LIPOPROTEIN"/>
    <property type="match status" value="1"/>
</dbReference>
<organism evidence="1 2">
    <name type="scientific">Cupriavidus basilensis</name>
    <dbReference type="NCBI Taxonomy" id="68895"/>
    <lineage>
        <taxon>Bacteria</taxon>
        <taxon>Pseudomonadati</taxon>
        <taxon>Pseudomonadota</taxon>
        <taxon>Betaproteobacteria</taxon>
        <taxon>Burkholderiales</taxon>
        <taxon>Burkholderiaceae</taxon>
        <taxon>Cupriavidus</taxon>
    </lineage>
</organism>
<accession>A0A643FYL0</accession>
<dbReference type="Proteomes" id="UP000397656">
    <property type="component" value="Plasmid pRK1-2"/>
</dbReference>
<protein>
    <recommendedName>
        <fullName evidence="3">BIG2 domain-containing protein</fullName>
    </recommendedName>
</protein>
<proteinExistence type="predicted"/>
<evidence type="ECO:0000313" key="1">
    <source>
        <dbReference type="EMBL" id="QOT82103.1"/>
    </source>
</evidence>
<geneLocation type="plasmid" evidence="1 2">
    <name>pRK1-2</name>
</geneLocation>
<sequence length="234" mass="23617">MRFWVHVPTRSRWRDAAGLALLAAALLAACGSDDNSQILTATPVAPRLVIDTGSAAQVTGGTLTLKATLLAADGGEIKGASFAWASSDPTIVTVVSASDKALADGSRITSVTHLLVQAAPARSYTLVLTPATVVVRRSVGVEGAGDLTNCSWTSDEASFVATPAADGHSGQVTSPASAYAPGAAVLTACADAPAGGRLCANAAHQRLPLAATSCGCRPATPCQLHHCKEGAMCR</sequence>